<evidence type="ECO:0000256" key="1">
    <source>
        <dbReference type="SAM" id="MobiDB-lite"/>
    </source>
</evidence>
<dbReference type="AlphaFoldDB" id="A0AAN5D6L0"/>
<feature type="non-terminal residue" evidence="2">
    <location>
        <position position="1"/>
    </location>
</feature>
<comment type="caution">
    <text evidence="2">The sequence shown here is derived from an EMBL/GenBank/DDBJ whole genome shotgun (WGS) entry which is preliminary data.</text>
</comment>
<feature type="compositionally biased region" description="Acidic residues" evidence="1">
    <location>
        <begin position="1"/>
        <end position="10"/>
    </location>
</feature>
<keyword evidence="3" id="KW-1185">Reference proteome</keyword>
<proteinExistence type="predicted"/>
<accession>A0AAN5D6L0</accession>
<evidence type="ECO:0000313" key="3">
    <source>
        <dbReference type="Proteomes" id="UP001328107"/>
    </source>
</evidence>
<dbReference type="Proteomes" id="UP001328107">
    <property type="component" value="Unassembled WGS sequence"/>
</dbReference>
<name>A0AAN5D6L0_9BILA</name>
<protein>
    <submittedName>
        <fullName evidence="2">Uncharacterized protein</fullName>
    </submittedName>
</protein>
<dbReference type="EMBL" id="BTRK01000006">
    <property type="protein sequence ID" value="GMR56990.1"/>
    <property type="molecule type" value="Genomic_DNA"/>
</dbReference>
<sequence length="184" mass="20865">QESLVLDEIDERGGKGVSQCASKRVHSPSKKEENKRQRTDEEDEGTDREMPLTATQEAIQEEPNLSGWASLPYKAGTAFDRISGFLRSEEDCPDLGNFSKVSTHFLNGVMEYMGRDGNLPGIEKLFVQRSGHGLEVECCLFTANIPFYDLRFLERRAWGRRVEREMRGGTPQLTVEVKSDEDDF</sequence>
<organism evidence="2 3">
    <name type="scientific">Pristionchus mayeri</name>
    <dbReference type="NCBI Taxonomy" id="1317129"/>
    <lineage>
        <taxon>Eukaryota</taxon>
        <taxon>Metazoa</taxon>
        <taxon>Ecdysozoa</taxon>
        <taxon>Nematoda</taxon>
        <taxon>Chromadorea</taxon>
        <taxon>Rhabditida</taxon>
        <taxon>Rhabditina</taxon>
        <taxon>Diplogasteromorpha</taxon>
        <taxon>Diplogasteroidea</taxon>
        <taxon>Neodiplogasteridae</taxon>
        <taxon>Pristionchus</taxon>
    </lineage>
</organism>
<feature type="non-terminal residue" evidence="2">
    <location>
        <position position="184"/>
    </location>
</feature>
<feature type="compositionally biased region" description="Basic and acidic residues" evidence="1">
    <location>
        <begin position="29"/>
        <end position="39"/>
    </location>
</feature>
<reference evidence="3" key="1">
    <citation type="submission" date="2022-10" db="EMBL/GenBank/DDBJ databases">
        <title>Genome assembly of Pristionchus species.</title>
        <authorList>
            <person name="Yoshida K."/>
            <person name="Sommer R.J."/>
        </authorList>
    </citation>
    <scope>NUCLEOTIDE SEQUENCE [LARGE SCALE GENOMIC DNA]</scope>
    <source>
        <strain evidence="3">RS5460</strain>
    </source>
</reference>
<gene>
    <name evidence="2" type="ORF">PMAYCL1PPCAC_27185</name>
</gene>
<feature type="region of interest" description="Disordered" evidence="1">
    <location>
        <begin position="1"/>
        <end position="51"/>
    </location>
</feature>
<evidence type="ECO:0000313" key="2">
    <source>
        <dbReference type="EMBL" id="GMR56990.1"/>
    </source>
</evidence>